<name>A0A8T2CTI8_9BRAS</name>
<evidence type="ECO:0000313" key="2">
    <source>
        <dbReference type="Proteomes" id="UP000694240"/>
    </source>
</evidence>
<sequence length="37" mass="4014">MCVDVVRCGRVFGTLVRELGEKRQKGRGHGAVPLTST</sequence>
<reference evidence="1 2" key="1">
    <citation type="submission" date="2020-12" db="EMBL/GenBank/DDBJ databases">
        <title>Concerted genomic and epigenomic changes stabilize Arabidopsis allopolyploids.</title>
        <authorList>
            <person name="Chen Z."/>
        </authorList>
    </citation>
    <scope>NUCLEOTIDE SEQUENCE [LARGE SCALE GENOMIC DNA]</scope>
    <source>
        <strain evidence="1">Allo738</strain>
        <tissue evidence="1">Leaf</tissue>
    </source>
</reference>
<evidence type="ECO:0000313" key="1">
    <source>
        <dbReference type="EMBL" id="KAG7602855.1"/>
    </source>
</evidence>
<proteinExistence type="predicted"/>
<protein>
    <submittedName>
        <fullName evidence="1">Uncharacterized protein</fullName>
    </submittedName>
</protein>
<comment type="caution">
    <text evidence="1">The sequence shown here is derived from an EMBL/GenBank/DDBJ whole genome shotgun (WGS) entry which is preliminary data.</text>
</comment>
<dbReference type="AlphaFoldDB" id="A0A8T2CTI8"/>
<organism evidence="1 2">
    <name type="scientific">Arabidopsis thaliana x Arabidopsis arenosa</name>
    <dbReference type="NCBI Taxonomy" id="1240361"/>
    <lineage>
        <taxon>Eukaryota</taxon>
        <taxon>Viridiplantae</taxon>
        <taxon>Streptophyta</taxon>
        <taxon>Embryophyta</taxon>
        <taxon>Tracheophyta</taxon>
        <taxon>Spermatophyta</taxon>
        <taxon>Magnoliopsida</taxon>
        <taxon>eudicotyledons</taxon>
        <taxon>Gunneridae</taxon>
        <taxon>Pentapetalae</taxon>
        <taxon>rosids</taxon>
        <taxon>malvids</taxon>
        <taxon>Brassicales</taxon>
        <taxon>Brassicaceae</taxon>
        <taxon>Camelineae</taxon>
        <taxon>Arabidopsis</taxon>
    </lineage>
</organism>
<keyword evidence="2" id="KW-1185">Reference proteome</keyword>
<dbReference type="EMBL" id="JAEFBK010000005">
    <property type="protein sequence ID" value="KAG7602855.1"/>
    <property type="molecule type" value="Genomic_DNA"/>
</dbReference>
<dbReference type="Proteomes" id="UP000694240">
    <property type="component" value="Chromosome 5"/>
</dbReference>
<gene>
    <name evidence="1" type="ORF">ISN45_At05g018780</name>
</gene>
<accession>A0A8T2CTI8</accession>